<keyword evidence="1" id="KW-0812">Transmembrane</keyword>
<protein>
    <submittedName>
        <fullName evidence="2">Uncharacterized protein</fullName>
    </submittedName>
</protein>
<name>A0AAU9IIU7_9CILI</name>
<keyword evidence="3" id="KW-1185">Reference proteome</keyword>
<gene>
    <name evidence="2" type="ORF">BSTOLATCC_MIC3994</name>
</gene>
<dbReference type="EMBL" id="CAJZBQ010000004">
    <property type="protein sequence ID" value="CAG9311709.1"/>
    <property type="molecule type" value="Genomic_DNA"/>
</dbReference>
<keyword evidence="1" id="KW-1133">Transmembrane helix</keyword>
<proteinExistence type="predicted"/>
<dbReference type="Proteomes" id="UP001162131">
    <property type="component" value="Unassembled WGS sequence"/>
</dbReference>
<evidence type="ECO:0000313" key="3">
    <source>
        <dbReference type="Proteomes" id="UP001162131"/>
    </source>
</evidence>
<evidence type="ECO:0000256" key="1">
    <source>
        <dbReference type="SAM" id="Phobius"/>
    </source>
</evidence>
<keyword evidence="1" id="KW-0472">Membrane</keyword>
<reference evidence="2" key="1">
    <citation type="submission" date="2021-09" db="EMBL/GenBank/DDBJ databases">
        <authorList>
            <consortium name="AG Swart"/>
            <person name="Singh M."/>
            <person name="Singh A."/>
            <person name="Seah K."/>
            <person name="Emmerich C."/>
        </authorList>
    </citation>
    <scope>NUCLEOTIDE SEQUENCE</scope>
    <source>
        <strain evidence="2">ATCC30299</strain>
    </source>
</reference>
<accession>A0AAU9IIU7</accession>
<sequence>MVAIEENYFNYTETILWDEQPHNSTSDNSTDTNLWWLWLLIGILGMIIMSVIGFYLYRHIKKRSWLKKRRASEMLVNELTDF</sequence>
<dbReference type="AlphaFoldDB" id="A0AAU9IIU7"/>
<feature type="transmembrane region" description="Helical" evidence="1">
    <location>
        <begin position="35"/>
        <end position="57"/>
    </location>
</feature>
<comment type="caution">
    <text evidence="2">The sequence shown here is derived from an EMBL/GenBank/DDBJ whole genome shotgun (WGS) entry which is preliminary data.</text>
</comment>
<evidence type="ECO:0000313" key="2">
    <source>
        <dbReference type="EMBL" id="CAG9311709.1"/>
    </source>
</evidence>
<organism evidence="2 3">
    <name type="scientific">Blepharisma stoltei</name>
    <dbReference type="NCBI Taxonomy" id="1481888"/>
    <lineage>
        <taxon>Eukaryota</taxon>
        <taxon>Sar</taxon>
        <taxon>Alveolata</taxon>
        <taxon>Ciliophora</taxon>
        <taxon>Postciliodesmatophora</taxon>
        <taxon>Heterotrichea</taxon>
        <taxon>Heterotrichida</taxon>
        <taxon>Blepharismidae</taxon>
        <taxon>Blepharisma</taxon>
    </lineage>
</organism>